<protein>
    <submittedName>
        <fullName evidence="2">Uncharacterized protein</fullName>
    </submittedName>
</protein>
<organism evidence="1 2">
    <name type="scientific">Panagrolaimus sp. JU765</name>
    <dbReference type="NCBI Taxonomy" id="591449"/>
    <lineage>
        <taxon>Eukaryota</taxon>
        <taxon>Metazoa</taxon>
        <taxon>Ecdysozoa</taxon>
        <taxon>Nematoda</taxon>
        <taxon>Chromadorea</taxon>
        <taxon>Rhabditida</taxon>
        <taxon>Tylenchina</taxon>
        <taxon>Panagrolaimomorpha</taxon>
        <taxon>Panagrolaimoidea</taxon>
        <taxon>Panagrolaimidae</taxon>
        <taxon>Panagrolaimus</taxon>
    </lineage>
</organism>
<reference evidence="2" key="1">
    <citation type="submission" date="2022-11" db="UniProtKB">
        <authorList>
            <consortium name="WormBaseParasite"/>
        </authorList>
    </citation>
    <scope>IDENTIFICATION</scope>
</reference>
<sequence>METRQMTNLVLTFQIFFVSNYRHLLGGIILILHDFNVSQTLQNQHPSFYLQPWSQFRKVKYHKNSRLSRSGAGMFEKVHTVILIKKKAHMLQKLIVIIN</sequence>
<evidence type="ECO:0000313" key="2">
    <source>
        <dbReference type="WBParaSite" id="JU765_v2.g13078.t1"/>
    </source>
</evidence>
<dbReference type="Proteomes" id="UP000887576">
    <property type="component" value="Unplaced"/>
</dbReference>
<proteinExistence type="predicted"/>
<evidence type="ECO:0000313" key="1">
    <source>
        <dbReference type="Proteomes" id="UP000887576"/>
    </source>
</evidence>
<accession>A0AC34Q535</accession>
<dbReference type="WBParaSite" id="JU765_v2.g13078.t1">
    <property type="protein sequence ID" value="JU765_v2.g13078.t1"/>
    <property type="gene ID" value="JU765_v2.g13078"/>
</dbReference>
<name>A0AC34Q535_9BILA</name>